<keyword evidence="1" id="KW-0812">Transmembrane</keyword>
<keyword evidence="3" id="KW-1185">Reference proteome</keyword>
<name>A0A061GGH4_THECC</name>
<dbReference type="Gramene" id="EOY28237">
    <property type="protein sequence ID" value="EOY28237"/>
    <property type="gene ID" value="TCM_029863"/>
</dbReference>
<gene>
    <name evidence="2" type="ORF">TCM_029863</name>
</gene>
<keyword evidence="1" id="KW-1133">Transmembrane helix</keyword>
<evidence type="ECO:0000313" key="2">
    <source>
        <dbReference type="EMBL" id="EOY28237.1"/>
    </source>
</evidence>
<dbReference type="HOGENOM" id="CLU_1108675_0_0_1"/>
<sequence>MPGDPSCCVRDDELGRLNTCRNEPLKHRKAKGPVFYGAVELYGGMVFFHLNICGMGAFSTGVSLSLFAGCVMWVKCKINAYCYVIFRCYMIFLPLSDVFHRLIRVCFVFTKVMAGTRDIYGSLTIDKLPTKSFPCSHFRRHQQNYVSSPHSLPYSRKSTLVQARKVVAAPMAAALIKAETPVQLKVKALVTVKHDTVENVKDMMFRWLASGGHTAQRGVILQLVSTEVDPIVGTTVRRRFGSPQLQGKAHR</sequence>
<evidence type="ECO:0000313" key="3">
    <source>
        <dbReference type="Proteomes" id="UP000026915"/>
    </source>
</evidence>
<dbReference type="EMBL" id="CM001884">
    <property type="protein sequence ID" value="EOY28237.1"/>
    <property type="molecule type" value="Genomic_DNA"/>
</dbReference>
<feature type="transmembrane region" description="Helical" evidence="1">
    <location>
        <begin position="78"/>
        <end position="95"/>
    </location>
</feature>
<dbReference type="STRING" id="3641.A0A061GGH4"/>
<dbReference type="AlphaFoldDB" id="A0A061GGH4"/>
<protein>
    <submittedName>
        <fullName evidence="2">Uncharacterized protein</fullName>
    </submittedName>
</protein>
<accession>A0A061GGH4</accession>
<organism evidence="2 3">
    <name type="scientific">Theobroma cacao</name>
    <name type="common">Cacao</name>
    <name type="synonym">Cocoa</name>
    <dbReference type="NCBI Taxonomy" id="3641"/>
    <lineage>
        <taxon>Eukaryota</taxon>
        <taxon>Viridiplantae</taxon>
        <taxon>Streptophyta</taxon>
        <taxon>Embryophyta</taxon>
        <taxon>Tracheophyta</taxon>
        <taxon>Spermatophyta</taxon>
        <taxon>Magnoliopsida</taxon>
        <taxon>eudicotyledons</taxon>
        <taxon>Gunneridae</taxon>
        <taxon>Pentapetalae</taxon>
        <taxon>rosids</taxon>
        <taxon>malvids</taxon>
        <taxon>Malvales</taxon>
        <taxon>Malvaceae</taxon>
        <taxon>Byttnerioideae</taxon>
        <taxon>Theobroma</taxon>
    </lineage>
</organism>
<proteinExistence type="predicted"/>
<dbReference type="InParanoid" id="A0A061GGH4"/>
<reference evidence="2 3" key="1">
    <citation type="journal article" date="2013" name="Genome Biol.">
        <title>The genome sequence of the most widely cultivated cacao type and its use to identify candidate genes regulating pod color.</title>
        <authorList>
            <person name="Motamayor J.C."/>
            <person name="Mockaitis K."/>
            <person name="Schmutz J."/>
            <person name="Haiminen N."/>
            <person name="Iii D.L."/>
            <person name="Cornejo O."/>
            <person name="Findley S.D."/>
            <person name="Zheng P."/>
            <person name="Utro F."/>
            <person name="Royaert S."/>
            <person name="Saski C."/>
            <person name="Jenkins J."/>
            <person name="Podicheti R."/>
            <person name="Zhao M."/>
            <person name="Scheffler B.E."/>
            <person name="Stack J.C."/>
            <person name="Feltus F.A."/>
            <person name="Mustiga G.M."/>
            <person name="Amores F."/>
            <person name="Phillips W."/>
            <person name="Marelli J.P."/>
            <person name="May G.D."/>
            <person name="Shapiro H."/>
            <person name="Ma J."/>
            <person name="Bustamante C.D."/>
            <person name="Schnell R.J."/>
            <person name="Main D."/>
            <person name="Gilbert D."/>
            <person name="Parida L."/>
            <person name="Kuhn D.N."/>
        </authorList>
    </citation>
    <scope>NUCLEOTIDE SEQUENCE [LARGE SCALE GENOMIC DNA]</scope>
    <source>
        <strain evidence="3">cv. Matina 1-6</strain>
    </source>
</reference>
<dbReference type="Proteomes" id="UP000026915">
    <property type="component" value="Chromosome 6"/>
</dbReference>
<evidence type="ECO:0000256" key="1">
    <source>
        <dbReference type="SAM" id="Phobius"/>
    </source>
</evidence>
<keyword evidence="1" id="KW-0472">Membrane</keyword>
<feature type="transmembrane region" description="Helical" evidence="1">
    <location>
        <begin position="34"/>
        <end position="58"/>
    </location>
</feature>